<sequence length="535" mass="59587">MIASINLPSTNENPMNYGTMQNSIIPSIADVQLGNPQSLQPNALSPQSLSLLIEALKTFCNSNLGNGNASIANIPPLSFPITSSTQGTVAVNQVSPAPSDPIPPIQSAPPKNYNMLNNNLNRSFITCGSTPIVTKTQEIFSYPAATNTVCGSTQLCGLGNNFNQLINENQTFVAAPCITSSCSGVTNLNTLSDEPSTSYSQNIIEPEDNNYAISSINEESNSPATPSLHDFQDHRYNESFQEVHGTEIQSHETANDSQDEVNDEFDQLEQQEINEMGVNIDKQDDSSNSEFSTLTSKVNETIAEKDGPSASKKHVADELIEVEDFEPKVECHVPLEVLNSLPEIPKIAPLKINLKLLQASHPTFQQPKPIKRKSSHKSRKSYKEDDDTDSDNDNEYKSRIKTEDFDSIDTCFTDPLALRKIQRKTSSQIKQEQESFIERIYNQPDDEKKLKVIYPNVQAEVFYNPGDYITKFVGDIITSRTVYNQNKDNPFLIEIGRNKWIDGKDRRSFGVYILPAEVPHRANTTIKVKVQEYIK</sequence>
<dbReference type="Proteomes" id="UP000887579">
    <property type="component" value="Unplaced"/>
</dbReference>
<reference evidence="2" key="1">
    <citation type="submission" date="2022-11" db="UniProtKB">
        <authorList>
            <consortium name="WormBaseParasite"/>
        </authorList>
    </citation>
    <scope>IDENTIFICATION</scope>
</reference>
<protein>
    <submittedName>
        <fullName evidence="2">Uncharacterized protein</fullName>
    </submittedName>
</protein>
<proteinExistence type="predicted"/>
<organism evidence="1 2">
    <name type="scientific">Panagrolaimus sp. ES5</name>
    <dbReference type="NCBI Taxonomy" id="591445"/>
    <lineage>
        <taxon>Eukaryota</taxon>
        <taxon>Metazoa</taxon>
        <taxon>Ecdysozoa</taxon>
        <taxon>Nematoda</taxon>
        <taxon>Chromadorea</taxon>
        <taxon>Rhabditida</taxon>
        <taxon>Tylenchina</taxon>
        <taxon>Panagrolaimomorpha</taxon>
        <taxon>Panagrolaimoidea</taxon>
        <taxon>Panagrolaimidae</taxon>
        <taxon>Panagrolaimus</taxon>
    </lineage>
</organism>
<evidence type="ECO:0000313" key="2">
    <source>
        <dbReference type="WBParaSite" id="ES5_v2.g895.t1"/>
    </source>
</evidence>
<name>A0AC34GVU6_9BILA</name>
<evidence type="ECO:0000313" key="1">
    <source>
        <dbReference type="Proteomes" id="UP000887579"/>
    </source>
</evidence>
<dbReference type="WBParaSite" id="ES5_v2.g895.t1">
    <property type="protein sequence ID" value="ES5_v2.g895.t1"/>
    <property type="gene ID" value="ES5_v2.g895"/>
</dbReference>
<accession>A0AC34GVU6</accession>